<protein>
    <submittedName>
        <fullName evidence="1">DUF600 family protein</fullName>
    </submittedName>
</protein>
<sequence>MTGPEVGLDEQSQYLNEAAQGIAERVPAGWSTAEFKYVAAAGTSSYRVNVTMSDGTDVETNDVPLTVVRAMSRLRRAMHDEHQGTWFTATITVDQSGRYKTDFEYDSEPHFPVAISPKSFVEDLERFPRDEENIPPWLQEKLHEANES</sequence>
<gene>
    <name evidence="1" type="ORF">QFW96_19575</name>
</gene>
<keyword evidence="2" id="KW-1185">Reference proteome</keyword>
<evidence type="ECO:0000313" key="1">
    <source>
        <dbReference type="EMBL" id="MDI2030842.1"/>
    </source>
</evidence>
<reference evidence="1 2" key="1">
    <citation type="submission" date="2023-04" db="EMBL/GenBank/DDBJ databases">
        <title>Draft genome sequence of Saccharopolyspora sp. TS4A08 isolated from sweet potato rhizospheric soil.</title>
        <authorList>
            <person name="Suksaard P."/>
            <person name="Duangmal K."/>
        </authorList>
    </citation>
    <scope>NUCLEOTIDE SEQUENCE [LARGE SCALE GENOMIC DNA]</scope>
    <source>
        <strain evidence="1 2">TS4A08</strain>
    </source>
</reference>
<dbReference type="Gene3D" id="3.30.500.20">
    <property type="entry name" value="BH3703-like domains"/>
    <property type="match status" value="1"/>
</dbReference>
<proteinExistence type="predicted"/>
<dbReference type="Proteomes" id="UP001237595">
    <property type="component" value="Unassembled WGS sequence"/>
</dbReference>
<dbReference type="SUPFAM" id="SSF160424">
    <property type="entry name" value="BH3703-like"/>
    <property type="match status" value="1"/>
</dbReference>
<organism evidence="1 2">
    <name type="scientific">Saccharopolyspora ipomoeae</name>
    <dbReference type="NCBI Taxonomy" id="3042027"/>
    <lineage>
        <taxon>Bacteria</taxon>
        <taxon>Bacillati</taxon>
        <taxon>Actinomycetota</taxon>
        <taxon>Actinomycetes</taxon>
        <taxon>Pseudonocardiales</taxon>
        <taxon>Pseudonocardiaceae</taxon>
        <taxon>Saccharopolyspora</taxon>
    </lineage>
</organism>
<name>A0ABT6PS55_9PSEU</name>
<comment type="caution">
    <text evidence="1">The sequence shown here is derived from an EMBL/GenBank/DDBJ whole genome shotgun (WGS) entry which is preliminary data.</text>
</comment>
<dbReference type="InterPro" id="IPR006728">
    <property type="entry name" value="YezG-like"/>
</dbReference>
<dbReference type="Pfam" id="PF04634">
    <property type="entry name" value="YezG-like"/>
    <property type="match status" value="1"/>
</dbReference>
<dbReference type="RefSeq" id="WP_281457139.1">
    <property type="nucleotide sequence ID" value="NZ_JASAOF010000013.1"/>
</dbReference>
<evidence type="ECO:0000313" key="2">
    <source>
        <dbReference type="Proteomes" id="UP001237595"/>
    </source>
</evidence>
<dbReference type="InterPro" id="IPR036170">
    <property type="entry name" value="YezG-like_sf"/>
</dbReference>
<accession>A0ABT6PS55</accession>
<dbReference type="EMBL" id="JASAOF010000013">
    <property type="protein sequence ID" value="MDI2030842.1"/>
    <property type="molecule type" value="Genomic_DNA"/>
</dbReference>